<dbReference type="InterPro" id="IPR016181">
    <property type="entry name" value="Acyl_CoA_acyltransferase"/>
</dbReference>
<evidence type="ECO:0000313" key="2">
    <source>
        <dbReference type="Proteomes" id="UP000254701"/>
    </source>
</evidence>
<dbReference type="AlphaFoldDB" id="A0A380WQF5"/>
<dbReference type="Proteomes" id="UP000254701">
    <property type="component" value="Unassembled WGS sequence"/>
</dbReference>
<dbReference type="OrthoDB" id="8593648at2"/>
<organism evidence="1 2">
    <name type="scientific">Aminobacter aminovorans</name>
    <name type="common">Chelatobacter heintzii</name>
    <dbReference type="NCBI Taxonomy" id="83263"/>
    <lineage>
        <taxon>Bacteria</taxon>
        <taxon>Pseudomonadati</taxon>
        <taxon>Pseudomonadota</taxon>
        <taxon>Alphaproteobacteria</taxon>
        <taxon>Hyphomicrobiales</taxon>
        <taxon>Phyllobacteriaceae</taxon>
        <taxon>Aminobacter</taxon>
    </lineage>
</organism>
<evidence type="ECO:0000313" key="1">
    <source>
        <dbReference type="EMBL" id="SUU90374.1"/>
    </source>
</evidence>
<gene>
    <name evidence="1" type="ORF">NCTC10684_03628</name>
</gene>
<proteinExistence type="predicted"/>
<dbReference type="SUPFAM" id="SSF55729">
    <property type="entry name" value="Acyl-CoA N-acyltransferases (Nat)"/>
    <property type="match status" value="1"/>
</dbReference>
<protein>
    <recommendedName>
        <fullName evidence="3">N-acetyltransferase domain-containing protein</fullName>
    </recommendedName>
</protein>
<sequence length="105" mass="11300">MDGISLRPFRREDLLAYAAWFDDTEVVRRIDVPNADRVAHVMDPASPAHAVVATSATNDAMLAVLQYDDEPDGGISLLIVLDPAQRGRGVGKRALAAFVALLGSR</sequence>
<dbReference type="EMBL" id="UFSM01000001">
    <property type="protein sequence ID" value="SUU90374.1"/>
    <property type="molecule type" value="Genomic_DNA"/>
</dbReference>
<reference evidence="1 2" key="1">
    <citation type="submission" date="2018-06" db="EMBL/GenBank/DDBJ databases">
        <authorList>
            <consortium name="Pathogen Informatics"/>
            <person name="Doyle S."/>
        </authorList>
    </citation>
    <scope>NUCLEOTIDE SEQUENCE [LARGE SCALE GENOMIC DNA]</scope>
    <source>
        <strain evidence="1 2">NCTC10684</strain>
    </source>
</reference>
<evidence type="ECO:0008006" key="3">
    <source>
        <dbReference type="Google" id="ProtNLM"/>
    </source>
</evidence>
<dbReference type="Gene3D" id="3.40.630.30">
    <property type="match status" value="1"/>
</dbReference>
<dbReference type="RefSeq" id="WP_115732377.1">
    <property type="nucleotide sequence ID" value="NZ_BAAAVY010000002.1"/>
</dbReference>
<accession>A0A380WQF5</accession>
<name>A0A380WQF5_AMIAI</name>